<organism evidence="2 3">
    <name type="scientific">Lasius platythorax</name>
    <dbReference type="NCBI Taxonomy" id="488582"/>
    <lineage>
        <taxon>Eukaryota</taxon>
        <taxon>Metazoa</taxon>
        <taxon>Ecdysozoa</taxon>
        <taxon>Arthropoda</taxon>
        <taxon>Hexapoda</taxon>
        <taxon>Insecta</taxon>
        <taxon>Pterygota</taxon>
        <taxon>Neoptera</taxon>
        <taxon>Endopterygota</taxon>
        <taxon>Hymenoptera</taxon>
        <taxon>Apocrita</taxon>
        <taxon>Aculeata</taxon>
        <taxon>Formicoidea</taxon>
        <taxon>Formicidae</taxon>
        <taxon>Formicinae</taxon>
        <taxon>Lasius</taxon>
        <taxon>Lasius</taxon>
    </lineage>
</organism>
<keyword evidence="3" id="KW-1185">Reference proteome</keyword>
<sequence length="71" mass="7874">MIARGVRPVVWAKVDAYPTLFRFLALVHPRKRVGRSVPLCLPPRDPPPPTSGRSSKTEGLQRCSIWPAARG</sequence>
<name>A0AAV2N4X4_9HYME</name>
<evidence type="ECO:0000313" key="2">
    <source>
        <dbReference type="EMBL" id="CAL1674964.1"/>
    </source>
</evidence>
<reference evidence="2" key="1">
    <citation type="submission" date="2024-04" db="EMBL/GenBank/DDBJ databases">
        <authorList>
            <consortium name="Molecular Ecology Group"/>
        </authorList>
    </citation>
    <scope>NUCLEOTIDE SEQUENCE</scope>
</reference>
<dbReference type="AlphaFoldDB" id="A0AAV2N4X4"/>
<evidence type="ECO:0000256" key="1">
    <source>
        <dbReference type="SAM" id="MobiDB-lite"/>
    </source>
</evidence>
<feature type="compositionally biased region" description="Pro residues" evidence="1">
    <location>
        <begin position="40"/>
        <end position="50"/>
    </location>
</feature>
<dbReference type="Proteomes" id="UP001497644">
    <property type="component" value="Chromosome 10"/>
</dbReference>
<accession>A0AAV2N4X4</accession>
<proteinExistence type="predicted"/>
<evidence type="ECO:0000313" key="3">
    <source>
        <dbReference type="Proteomes" id="UP001497644"/>
    </source>
</evidence>
<dbReference type="EMBL" id="OZ034833">
    <property type="protein sequence ID" value="CAL1674964.1"/>
    <property type="molecule type" value="Genomic_DNA"/>
</dbReference>
<feature type="region of interest" description="Disordered" evidence="1">
    <location>
        <begin position="37"/>
        <end position="71"/>
    </location>
</feature>
<gene>
    <name evidence="2" type="ORF">LPLAT_LOCUS1486</name>
</gene>
<protein>
    <submittedName>
        <fullName evidence="2">Uncharacterized protein</fullName>
    </submittedName>
</protein>